<dbReference type="EMBL" id="QBIY01012673">
    <property type="protein sequence ID" value="RXN19389.1"/>
    <property type="molecule type" value="Genomic_DNA"/>
</dbReference>
<evidence type="ECO:0000256" key="1">
    <source>
        <dbReference type="SAM" id="MobiDB-lite"/>
    </source>
</evidence>
<feature type="region of interest" description="Disordered" evidence="1">
    <location>
        <begin position="392"/>
        <end position="413"/>
    </location>
</feature>
<feature type="region of interest" description="Disordered" evidence="1">
    <location>
        <begin position="334"/>
        <end position="356"/>
    </location>
</feature>
<organism evidence="2 3">
    <name type="scientific">Labeo rohita</name>
    <name type="common">Indian major carp</name>
    <name type="synonym">Cyprinus rohita</name>
    <dbReference type="NCBI Taxonomy" id="84645"/>
    <lineage>
        <taxon>Eukaryota</taxon>
        <taxon>Metazoa</taxon>
        <taxon>Chordata</taxon>
        <taxon>Craniata</taxon>
        <taxon>Vertebrata</taxon>
        <taxon>Euteleostomi</taxon>
        <taxon>Actinopterygii</taxon>
        <taxon>Neopterygii</taxon>
        <taxon>Teleostei</taxon>
        <taxon>Ostariophysi</taxon>
        <taxon>Cypriniformes</taxon>
        <taxon>Cyprinidae</taxon>
        <taxon>Labeoninae</taxon>
        <taxon>Labeonini</taxon>
        <taxon>Labeo</taxon>
    </lineage>
</organism>
<protein>
    <submittedName>
        <fullName evidence="2">Uncharacterized protein</fullName>
    </submittedName>
</protein>
<dbReference type="Proteomes" id="UP000290572">
    <property type="component" value="Unassembled WGS sequence"/>
</dbReference>
<sequence>MVPDKAFALGSPYRLACAPRSTRPIAAAAAAGRGPSSGAQCAPIGQRAWPVSVVEVFASAQNLSPQIYGFAEISTARKRSFAPAALLRGRGSITRRAPGERGPPGPRRGVALRPRLRFSHFVFANPTGHPGNTLSFFRGPVLPGRLPCRACPRRVRGGGQVDAETPRRYSLLWKSVFAALLSLPHKGEGRRGRRASRRKNGLGPAGLAVGARLRFSHFVSASPAGHPGNTLSFFEAPFFQGVCPAEPAPEGRWGGGQVDAKKPHCCGSPCSSRVSALLSLPQKGEGRRASRRQSEGGRPTQAALFTLCFRRSRWSPRQHFVVFSSPRSSRVSALLSLPQKGEGRRASRRQSGGGRPTQAALFTLCFRRSRWSPLQHFVVFSSPRPSRVSALLSLPQKGEGRRASRRQSGGGRPTQAALFTLCFRRSRWSPRQHFVVFSSPRSSRVSALLSLPQKGEGRRASRRQSGGGRPTQAALFTLCFRRSRWSPRQHFVVFSSPRPSRVSASPETVHGQPFSFPLVNTLSFFLGAGHLQGVCPAEPAPEGRGEAGESTPKASLLWKSVFLQGLCPAEPAPEG</sequence>
<gene>
    <name evidence="2" type="ORF">ROHU_036913</name>
</gene>
<name>A0A498MDY5_LABRO</name>
<comment type="caution">
    <text evidence="2">The sequence shown here is derived from an EMBL/GenBank/DDBJ whole genome shotgun (WGS) entry which is preliminary data.</text>
</comment>
<keyword evidence="3" id="KW-1185">Reference proteome</keyword>
<feature type="region of interest" description="Disordered" evidence="1">
    <location>
        <begin position="449"/>
        <end position="470"/>
    </location>
</feature>
<proteinExistence type="predicted"/>
<evidence type="ECO:0000313" key="3">
    <source>
        <dbReference type="Proteomes" id="UP000290572"/>
    </source>
</evidence>
<evidence type="ECO:0000313" key="2">
    <source>
        <dbReference type="EMBL" id="RXN19389.1"/>
    </source>
</evidence>
<dbReference type="AlphaFoldDB" id="A0A498MDY5"/>
<reference evidence="2 3" key="1">
    <citation type="submission" date="2018-03" db="EMBL/GenBank/DDBJ databases">
        <title>Draft genome sequence of Rohu Carp (Labeo rohita).</title>
        <authorList>
            <person name="Das P."/>
            <person name="Kushwaha B."/>
            <person name="Joshi C.G."/>
            <person name="Kumar D."/>
            <person name="Nagpure N.S."/>
            <person name="Sahoo L."/>
            <person name="Das S.P."/>
            <person name="Bit A."/>
            <person name="Patnaik S."/>
            <person name="Meher P.K."/>
            <person name="Jayasankar P."/>
            <person name="Koringa P.G."/>
            <person name="Patel N.V."/>
            <person name="Hinsu A.T."/>
            <person name="Kumar R."/>
            <person name="Pandey M."/>
            <person name="Agarwal S."/>
            <person name="Srivastava S."/>
            <person name="Singh M."/>
            <person name="Iquebal M.A."/>
            <person name="Jaiswal S."/>
            <person name="Angadi U.B."/>
            <person name="Kumar N."/>
            <person name="Raza M."/>
            <person name="Shah T.M."/>
            <person name="Rai A."/>
            <person name="Jena J.K."/>
        </authorList>
    </citation>
    <scope>NUCLEOTIDE SEQUENCE [LARGE SCALE GENOMIC DNA]</scope>
    <source>
        <strain evidence="2">DASCIFA01</strain>
        <tissue evidence="2">Testis</tissue>
    </source>
</reference>
<accession>A0A498MDY5</accession>